<dbReference type="InterPro" id="IPR036817">
    <property type="entry name" value="Transthyretin/HIU_hydrolase_sf"/>
</dbReference>
<dbReference type="PANTHER" id="PTHR10395:SF7">
    <property type="entry name" value="5-HYDROXYISOURATE HYDROLASE"/>
    <property type="match status" value="1"/>
</dbReference>
<accession>A0A1C3WSS0</accession>
<evidence type="ECO:0000256" key="2">
    <source>
        <dbReference type="ARBA" id="ARBA00002704"/>
    </source>
</evidence>
<dbReference type="AlphaFoldDB" id="A0A1C3WSS0"/>
<dbReference type="GO" id="GO:0033971">
    <property type="term" value="F:hydroxyisourate hydrolase activity"/>
    <property type="evidence" value="ECO:0007669"/>
    <property type="project" value="UniProtKB-EC"/>
</dbReference>
<name>A0A1C3WSS0_9HYPH</name>
<evidence type="ECO:0000313" key="10">
    <source>
        <dbReference type="EMBL" id="SCB43097.1"/>
    </source>
</evidence>
<comment type="catalytic activity">
    <reaction evidence="1 8">
        <text>5-hydroxyisourate + H2O = 5-hydroxy-2-oxo-4-ureido-2,5-dihydro-1H-imidazole-5-carboxylate + H(+)</text>
        <dbReference type="Rhea" id="RHEA:23736"/>
        <dbReference type="ChEBI" id="CHEBI:15377"/>
        <dbReference type="ChEBI" id="CHEBI:15378"/>
        <dbReference type="ChEBI" id="CHEBI:18072"/>
        <dbReference type="ChEBI" id="CHEBI:58639"/>
        <dbReference type="EC" id="3.5.2.17"/>
    </reaction>
</comment>
<gene>
    <name evidence="10" type="ORF">GA0061101_116110</name>
</gene>
<dbReference type="InterPro" id="IPR014306">
    <property type="entry name" value="Hydroxyisourate_hydrolase"/>
</dbReference>
<keyword evidence="5 8" id="KW-0659">Purine metabolism</keyword>
<dbReference type="Proteomes" id="UP000199205">
    <property type="component" value="Unassembled WGS sequence"/>
</dbReference>
<dbReference type="Pfam" id="PF00576">
    <property type="entry name" value="Transthyretin"/>
    <property type="match status" value="1"/>
</dbReference>
<dbReference type="InterPro" id="IPR023416">
    <property type="entry name" value="Transthyretin/HIU_hydrolase_d"/>
</dbReference>
<evidence type="ECO:0000256" key="5">
    <source>
        <dbReference type="ARBA" id="ARBA00022631"/>
    </source>
</evidence>
<evidence type="ECO:0000259" key="9">
    <source>
        <dbReference type="Pfam" id="PF00576"/>
    </source>
</evidence>
<evidence type="ECO:0000256" key="6">
    <source>
        <dbReference type="ARBA" id="ARBA00022801"/>
    </source>
</evidence>
<comment type="similarity">
    <text evidence="3 8">Belongs to the transthyretin family. 5-hydroxyisourate hydrolase subfamily.</text>
</comment>
<dbReference type="NCBIfam" id="TIGR02962">
    <property type="entry name" value="hdxy_isourate"/>
    <property type="match status" value="1"/>
</dbReference>
<dbReference type="CDD" id="cd05822">
    <property type="entry name" value="TLP_HIUase"/>
    <property type="match status" value="1"/>
</dbReference>
<dbReference type="SUPFAM" id="SSF49472">
    <property type="entry name" value="Transthyretin (synonym: prealbumin)"/>
    <property type="match status" value="1"/>
</dbReference>
<dbReference type="GO" id="GO:0006144">
    <property type="term" value="P:purine nucleobase metabolic process"/>
    <property type="evidence" value="ECO:0007669"/>
    <property type="project" value="UniProtKB-KW"/>
</dbReference>
<dbReference type="RefSeq" id="WP_092575559.1">
    <property type="nucleotide sequence ID" value="NZ_FMAF01000016.1"/>
</dbReference>
<dbReference type="PRINTS" id="PR00189">
    <property type="entry name" value="TRNSTHYRETIN"/>
</dbReference>
<evidence type="ECO:0000256" key="4">
    <source>
        <dbReference type="ARBA" id="ARBA00011881"/>
    </source>
</evidence>
<feature type="binding site" evidence="7">
    <location>
        <position position="14"/>
    </location>
    <ligand>
        <name>substrate</name>
    </ligand>
</feature>
<dbReference type="EMBL" id="FMAF01000016">
    <property type="protein sequence ID" value="SCB43097.1"/>
    <property type="molecule type" value="Genomic_DNA"/>
</dbReference>
<feature type="binding site" evidence="7">
    <location>
        <position position="118"/>
    </location>
    <ligand>
        <name>substrate</name>
    </ligand>
</feature>
<dbReference type="PROSITE" id="PS00768">
    <property type="entry name" value="TRANSTHYRETIN_1"/>
    <property type="match status" value="1"/>
</dbReference>
<proteinExistence type="inferred from homology"/>
<evidence type="ECO:0000313" key="11">
    <source>
        <dbReference type="Proteomes" id="UP000199205"/>
    </source>
</evidence>
<dbReference type="EC" id="3.5.2.17" evidence="8"/>
<feature type="domain" description="Transthyretin/hydroxyisourate hydrolase" evidence="9">
    <location>
        <begin position="11"/>
        <end position="120"/>
    </location>
</feature>
<dbReference type="InterPro" id="IPR000895">
    <property type="entry name" value="Transthyretin/HIU_hydrolase"/>
</dbReference>
<comment type="subunit">
    <text evidence="4 8">Homotetramer.</text>
</comment>
<dbReference type="FunFam" id="2.60.40.180:FF:000005">
    <property type="entry name" value="5-hydroxyisourate hydrolase"/>
    <property type="match status" value="1"/>
</dbReference>
<evidence type="ECO:0000256" key="7">
    <source>
        <dbReference type="PIRSR" id="PIRSR600895-51"/>
    </source>
</evidence>
<dbReference type="InterPro" id="IPR023419">
    <property type="entry name" value="Transthyretin_CS"/>
</dbReference>
<comment type="function">
    <text evidence="2">Catalyzes the hydrolysis of 5-hydroxyisourate (HIU) to 2-oxo-4-hydroxy-4-carboxy-5-ureidoimidazoline (OHCU).</text>
</comment>
<dbReference type="OrthoDB" id="9792386at2"/>
<feature type="binding site" evidence="7">
    <location>
        <position position="52"/>
    </location>
    <ligand>
        <name>substrate</name>
    </ligand>
</feature>
<dbReference type="Gene3D" id="2.60.40.180">
    <property type="entry name" value="Transthyretin/hydroxyisourate hydrolase domain"/>
    <property type="match status" value="1"/>
</dbReference>
<evidence type="ECO:0000256" key="8">
    <source>
        <dbReference type="RuleBase" id="RU361270"/>
    </source>
</evidence>
<evidence type="ECO:0000256" key="3">
    <source>
        <dbReference type="ARBA" id="ARBA00009850"/>
    </source>
</evidence>
<sequence length="121" mass="13362">MQSHSRGAGRLTTHVLDTALGKPAQGLRVDLYRIEGDTHHHVKSTRTNGDGRCDAPLLSAETMKAGAYELRFHAGDYFGRTSEGPMFLDIIPIRFGLADESAHYHVPLLLSPYSYSTYRGS</sequence>
<dbReference type="PANTHER" id="PTHR10395">
    <property type="entry name" value="URICASE AND TRANSTHYRETIN-RELATED"/>
    <property type="match status" value="1"/>
</dbReference>
<organism evidence="10 11">
    <name type="scientific">Rhizobium lusitanum</name>
    <dbReference type="NCBI Taxonomy" id="293958"/>
    <lineage>
        <taxon>Bacteria</taxon>
        <taxon>Pseudomonadati</taxon>
        <taxon>Pseudomonadota</taxon>
        <taxon>Alphaproteobacteria</taxon>
        <taxon>Hyphomicrobiales</taxon>
        <taxon>Rhizobiaceae</taxon>
        <taxon>Rhizobium/Agrobacterium group</taxon>
        <taxon>Rhizobium</taxon>
    </lineage>
</organism>
<dbReference type="InterPro" id="IPR023418">
    <property type="entry name" value="Thyroxine_BS"/>
</dbReference>
<evidence type="ECO:0000256" key="1">
    <source>
        <dbReference type="ARBA" id="ARBA00001043"/>
    </source>
</evidence>
<keyword evidence="6 8" id="KW-0378">Hydrolase</keyword>
<dbReference type="PROSITE" id="PS00769">
    <property type="entry name" value="TRANSTHYRETIN_2"/>
    <property type="match status" value="1"/>
</dbReference>
<reference evidence="10 11" key="1">
    <citation type="submission" date="2016-08" db="EMBL/GenBank/DDBJ databases">
        <authorList>
            <person name="Seilhamer J.J."/>
        </authorList>
    </citation>
    <scope>NUCLEOTIDE SEQUENCE [LARGE SCALE GENOMIC DNA]</scope>
    <source>
        <strain evidence="10 11">P1-7</strain>
    </source>
</reference>
<protein>
    <recommendedName>
        <fullName evidence="8">5-hydroxyisourate hydrolase</fullName>
        <shortName evidence="8">HIU hydrolase</shortName>
        <shortName evidence="8">HIUHase</shortName>
        <ecNumber evidence="8">3.5.2.17</ecNumber>
    </recommendedName>
</protein>